<keyword evidence="4 11" id="KW-0808">Transferase</keyword>
<dbReference type="InterPro" id="IPR001678">
    <property type="entry name" value="MeTrfase_RsmB-F_NOP2_dom"/>
</dbReference>
<feature type="domain" description="SAM-dependent MTase RsmB/NOP-type" evidence="12">
    <location>
        <begin position="88"/>
        <end position="436"/>
    </location>
</feature>
<keyword evidence="3 11" id="KW-0489">Methyltransferase</keyword>
<dbReference type="InterPro" id="IPR029063">
    <property type="entry name" value="SAM-dependent_MTases_sf"/>
</dbReference>
<keyword evidence="14" id="KW-1185">Reference proteome</keyword>
<accession>A0A1J1GUF3</accession>
<keyword evidence="5 11" id="KW-0949">S-adenosyl-L-methionine</keyword>
<dbReference type="Pfam" id="PF01189">
    <property type="entry name" value="Methyltr_RsmB-F"/>
    <property type="match status" value="1"/>
</dbReference>
<keyword evidence="8" id="KW-0496">Mitochondrion</keyword>
<dbReference type="GO" id="GO:0003723">
    <property type="term" value="F:RNA binding"/>
    <property type="evidence" value="ECO:0007669"/>
    <property type="project" value="UniProtKB-UniRule"/>
</dbReference>
<gene>
    <name evidence="13" type="ORF">PGAL8A_00337900</name>
</gene>
<dbReference type="RefSeq" id="XP_028528966.1">
    <property type="nucleotide sequence ID" value="XM_028672411.1"/>
</dbReference>
<dbReference type="Proteomes" id="UP000220797">
    <property type="component" value="Unassembled WGS sequence"/>
</dbReference>
<name>A0A1J1GUF3_PLAGA</name>
<evidence type="ECO:0000259" key="12">
    <source>
        <dbReference type="PROSITE" id="PS51686"/>
    </source>
</evidence>
<dbReference type="PRINTS" id="PR02008">
    <property type="entry name" value="RCMTFAMILY"/>
</dbReference>
<comment type="caution">
    <text evidence="13">The sequence shown here is derived from an EMBL/GenBank/DDBJ whole genome shotgun (WGS) entry which is preliminary data.</text>
</comment>
<evidence type="ECO:0000256" key="11">
    <source>
        <dbReference type="PROSITE-ProRule" id="PRU01023"/>
    </source>
</evidence>
<dbReference type="GO" id="GO:0008173">
    <property type="term" value="F:RNA methyltransferase activity"/>
    <property type="evidence" value="ECO:0007669"/>
    <property type="project" value="InterPro"/>
</dbReference>
<comment type="similarity">
    <text evidence="11">Belongs to the class I-like SAM-binding methyltransferase superfamily. RsmB/NOP family.</text>
</comment>
<dbReference type="InterPro" id="IPR049560">
    <property type="entry name" value="MeTrfase_RsmB-F_NOP2_cat"/>
</dbReference>
<sequence>MKCNGKVGYFLNLKKEYGDRAEILFKKLEEEKKVQGAFITDFIKSDFINITKILLYLIKNNKVKTSFDGLYIDKEYSNFFLYENENNKNDRIDEKMLVNNKINLCLNNFEEIQNDLNKSEFTRENMNNDLNEYIKNDSENIKNNYEKLILNKSELLNINDIMNYDGYIENIDKVIYYLNPCSVLSAYFMDIKENEYVLDMCASPGGKSLVIASKLFGYYTSPLNRINNININDKDIEISCCLNMVNFYKMNREGFFVINEYNKVRYDRLKQVLNKYLPNDLINSNNLHITNYNGLNLNSFMRFPKFHKILLDVPCSSDEYLIKKNTNDIKKWSINVIKNNSNVQVELLYNSFHLLHLNGFIIYSTCALSHYENDYVIEKLIKKFRNQVKIIDFIEEEFQKQYKKFLHNFQENNKIKASTTKNYNSDKNYNLKFENIDNIKKNNDKHNHDNIFSNNCNSNDNNLNDHNSSHDYNTYYINQFNKYKAKSNFLKFFEKTKYGYISLPDKSPFGILYICKIQKILN</sequence>
<evidence type="ECO:0000256" key="1">
    <source>
        <dbReference type="ARBA" id="ARBA00004173"/>
    </source>
</evidence>
<dbReference type="PANTHER" id="PTHR22808">
    <property type="entry name" value="NCL1 YEAST -RELATED NOL1/NOP2/FMU SUN DOMAIN-CONTAINING"/>
    <property type="match status" value="1"/>
</dbReference>
<evidence type="ECO:0000256" key="6">
    <source>
        <dbReference type="ARBA" id="ARBA00022884"/>
    </source>
</evidence>
<proteinExistence type="inferred from homology"/>
<dbReference type="GO" id="GO:0031167">
    <property type="term" value="P:rRNA methylation"/>
    <property type="evidence" value="ECO:0007669"/>
    <property type="project" value="TreeGrafter"/>
</dbReference>
<evidence type="ECO:0000256" key="8">
    <source>
        <dbReference type="ARBA" id="ARBA00023128"/>
    </source>
</evidence>
<protein>
    <recommendedName>
        <fullName evidence="9">NOL1/NOP2/Sun domain family member 4</fullName>
    </recommendedName>
</protein>
<evidence type="ECO:0000313" key="14">
    <source>
        <dbReference type="Proteomes" id="UP000220797"/>
    </source>
</evidence>
<evidence type="ECO:0000256" key="9">
    <source>
        <dbReference type="ARBA" id="ARBA00042050"/>
    </source>
</evidence>
<dbReference type="VEuPathDB" id="PlasmoDB:PGAL8A_00337900"/>
<dbReference type="OrthoDB" id="427002at2759"/>
<evidence type="ECO:0000256" key="10">
    <source>
        <dbReference type="ARBA" id="ARBA00049302"/>
    </source>
</evidence>
<feature type="binding site" evidence="11">
    <location>
        <position position="260"/>
    </location>
    <ligand>
        <name>S-adenosyl-L-methionine</name>
        <dbReference type="ChEBI" id="CHEBI:59789"/>
    </ligand>
</feature>
<dbReference type="SUPFAM" id="SSF53335">
    <property type="entry name" value="S-adenosyl-L-methionine-dependent methyltransferases"/>
    <property type="match status" value="1"/>
</dbReference>
<dbReference type="InterPro" id="IPR023267">
    <property type="entry name" value="RCMT"/>
</dbReference>
<organism evidence="13 14">
    <name type="scientific">Plasmodium gallinaceum</name>
    <dbReference type="NCBI Taxonomy" id="5849"/>
    <lineage>
        <taxon>Eukaryota</taxon>
        <taxon>Sar</taxon>
        <taxon>Alveolata</taxon>
        <taxon>Apicomplexa</taxon>
        <taxon>Aconoidasida</taxon>
        <taxon>Haemosporida</taxon>
        <taxon>Plasmodiidae</taxon>
        <taxon>Plasmodium</taxon>
        <taxon>Plasmodium (Haemamoeba)</taxon>
    </lineage>
</organism>
<keyword evidence="6 11" id="KW-0694">RNA-binding</keyword>
<dbReference type="PROSITE" id="PS51686">
    <property type="entry name" value="SAM_MT_RSMB_NOP"/>
    <property type="match status" value="1"/>
</dbReference>
<dbReference type="AlphaFoldDB" id="A0A1J1GUF3"/>
<comment type="catalytic activity">
    <reaction evidence="10">
        <text>a cytidine in rRNA + S-adenosyl-L-methionine = a 5-methylcytidine in rRNA + S-adenosyl-L-homocysteine + H(+)</text>
        <dbReference type="Rhea" id="RHEA:61484"/>
        <dbReference type="Rhea" id="RHEA-COMP:15836"/>
        <dbReference type="Rhea" id="RHEA-COMP:15837"/>
        <dbReference type="ChEBI" id="CHEBI:15378"/>
        <dbReference type="ChEBI" id="CHEBI:57856"/>
        <dbReference type="ChEBI" id="CHEBI:59789"/>
        <dbReference type="ChEBI" id="CHEBI:74483"/>
        <dbReference type="ChEBI" id="CHEBI:82748"/>
    </reaction>
</comment>
<comment type="caution">
    <text evidence="11">Lacks conserved residue(s) required for the propagation of feature annotation.</text>
</comment>
<dbReference type="GeneID" id="39731909"/>
<evidence type="ECO:0000256" key="7">
    <source>
        <dbReference type="ARBA" id="ARBA00022946"/>
    </source>
</evidence>
<dbReference type="Gene3D" id="3.40.50.150">
    <property type="entry name" value="Vaccinia Virus protein VP39"/>
    <property type="match status" value="1"/>
</dbReference>
<evidence type="ECO:0000256" key="4">
    <source>
        <dbReference type="ARBA" id="ARBA00022679"/>
    </source>
</evidence>
<keyword evidence="2" id="KW-0698">rRNA processing</keyword>
<evidence type="ECO:0000313" key="13">
    <source>
        <dbReference type="EMBL" id="CRG96161.1"/>
    </source>
</evidence>
<reference evidence="13" key="1">
    <citation type="submission" date="2015-04" db="EMBL/GenBank/DDBJ databases">
        <authorList>
            <consortium name="Pathogen Informatics"/>
        </authorList>
    </citation>
    <scope>NUCLEOTIDE SEQUENCE [LARGE SCALE GENOMIC DNA]</scope>
    <source>
        <strain evidence="13">8A</strain>
    </source>
</reference>
<feature type="binding site" evidence="11">
    <location>
        <position position="312"/>
    </location>
    <ligand>
        <name>S-adenosyl-L-methionine</name>
        <dbReference type="ChEBI" id="CHEBI:59789"/>
    </ligand>
</feature>
<keyword evidence="7" id="KW-0809">Transit peptide</keyword>
<dbReference type="PANTHER" id="PTHR22808:SF3">
    <property type="entry name" value="5-METHYLCYTOSINE RRNA METHYLTRANSFERASE NSUN4"/>
    <property type="match status" value="1"/>
</dbReference>
<dbReference type="GO" id="GO:0005762">
    <property type="term" value="C:mitochondrial large ribosomal subunit"/>
    <property type="evidence" value="ECO:0007669"/>
    <property type="project" value="TreeGrafter"/>
</dbReference>
<dbReference type="EMBL" id="CVMV01000059">
    <property type="protein sequence ID" value="CRG96161.1"/>
    <property type="molecule type" value="Genomic_DNA"/>
</dbReference>
<feature type="active site" description="Nucleophile" evidence="11">
    <location>
        <position position="366"/>
    </location>
</feature>
<comment type="subcellular location">
    <subcellularLocation>
        <location evidence="1">Mitochondrion</location>
    </subcellularLocation>
</comment>
<evidence type="ECO:0000256" key="3">
    <source>
        <dbReference type="ARBA" id="ARBA00022603"/>
    </source>
</evidence>
<evidence type="ECO:0000256" key="2">
    <source>
        <dbReference type="ARBA" id="ARBA00022552"/>
    </source>
</evidence>
<evidence type="ECO:0000256" key="5">
    <source>
        <dbReference type="ARBA" id="ARBA00022691"/>
    </source>
</evidence>